<protein>
    <recommendedName>
        <fullName evidence="1">PiggyBac transposable element-derived protein domain-containing protein</fullName>
    </recommendedName>
</protein>
<dbReference type="EMBL" id="JARBHB010000003">
    <property type="protein sequence ID" value="KAJ8889972.1"/>
    <property type="molecule type" value="Genomic_DNA"/>
</dbReference>
<dbReference type="InterPro" id="IPR029526">
    <property type="entry name" value="PGBD"/>
</dbReference>
<gene>
    <name evidence="2" type="ORF">PR048_009477</name>
</gene>
<name>A0ABQ9I0E2_9NEOP</name>
<comment type="caution">
    <text evidence="2">The sequence shown here is derived from an EMBL/GenBank/DDBJ whole genome shotgun (WGS) entry which is preliminary data.</text>
</comment>
<feature type="domain" description="PiggyBac transposable element-derived protein" evidence="1">
    <location>
        <begin position="7"/>
        <end position="93"/>
    </location>
</feature>
<sequence>MRYLVREMDMVELKATLVLCYLNGAIKSGNEDVTLLFANDGTGRDVYRATMCLKRYLFLLSVMRFDNALDREIRRENDPLAAISCVFNELVKNS</sequence>
<organism evidence="2 3">
    <name type="scientific">Dryococelus australis</name>
    <dbReference type="NCBI Taxonomy" id="614101"/>
    <lineage>
        <taxon>Eukaryota</taxon>
        <taxon>Metazoa</taxon>
        <taxon>Ecdysozoa</taxon>
        <taxon>Arthropoda</taxon>
        <taxon>Hexapoda</taxon>
        <taxon>Insecta</taxon>
        <taxon>Pterygota</taxon>
        <taxon>Neoptera</taxon>
        <taxon>Polyneoptera</taxon>
        <taxon>Phasmatodea</taxon>
        <taxon>Verophasmatodea</taxon>
        <taxon>Anareolatae</taxon>
        <taxon>Phasmatidae</taxon>
        <taxon>Eurycanthinae</taxon>
        <taxon>Dryococelus</taxon>
    </lineage>
</organism>
<evidence type="ECO:0000259" key="1">
    <source>
        <dbReference type="Pfam" id="PF13843"/>
    </source>
</evidence>
<dbReference type="Proteomes" id="UP001159363">
    <property type="component" value="Chromosome 3"/>
</dbReference>
<evidence type="ECO:0000313" key="3">
    <source>
        <dbReference type="Proteomes" id="UP001159363"/>
    </source>
</evidence>
<proteinExistence type="predicted"/>
<dbReference type="Pfam" id="PF13843">
    <property type="entry name" value="DDE_Tnp_1_7"/>
    <property type="match status" value="1"/>
</dbReference>
<reference evidence="2 3" key="1">
    <citation type="submission" date="2023-02" db="EMBL/GenBank/DDBJ databases">
        <title>LHISI_Scaffold_Assembly.</title>
        <authorList>
            <person name="Stuart O.P."/>
            <person name="Cleave R."/>
            <person name="Magrath M.J.L."/>
            <person name="Mikheyev A.S."/>
        </authorList>
    </citation>
    <scope>NUCLEOTIDE SEQUENCE [LARGE SCALE GENOMIC DNA]</scope>
    <source>
        <strain evidence="2">Daus_M_001</strain>
        <tissue evidence="2">Leg muscle</tissue>
    </source>
</reference>
<accession>A0ABQ9I0E2</accession>
<evidence type="ECO:0000313" key="2">
    <source>
        <dbReference type="EMBL" id="KAJ8889972.1"/>
    </source>
</evidence>
<keyword evidence="3" id="KW-1185">Reference proteome</keyword>